<evidence type="ECO:0000256" key="1">
    <source>
        <dbReference type="ARBA" id="ARBA00004123"/>
    </source>
</evidence>
<evidence type="ECO:0000313" key="10">
    <source>
        <dbReference type="EMBL" id="GIZ36766.1"/>
    </source>
</evidence>
<name>A0A9P3F717_9PEZI</name>
<evidence type="ECO:0000256" key="4">
    <source>
        <dbReference type="ARBA" id="ARBA00022490"/>
    </source>
</evidence>
<proteinExistence type="inferred from homology"/>
<organism evidence="10 11">
    <name type="scientific">Cercospora kikuchii</name>
    <dbReference type="NCBI Taxonomy" id="84275"/>
    <lineage>
        <taxon>Eukaryota</taxon>
        <taxon>Fungi</taxon>
        <taxon>Dikarya</taxon>
        <taxon>Ascomycota</taxon>
        <taxon>Pezizomycotina</taxon>
        <taxon>Dothideomycetes</taxon>
        <taxon>Dothideomycetidae</taxon>
        <taxon>Mycosphaerellales</taxon>
        <taxon>Mycosphaerellaceae</taxon>
        <taxon>Cercospora</taxon>
    </lineage>
</organism>
<dbReference type="Pfam" id="PF08528">
    <property type="entry name" value="Whi5"/>
    <property type="match status" value="1"/>
</dbReference>
<feature type="compositionally biased region" description="Low complexity" evidence="9">
    <location>
        <begin position="294"/>
        <end position="316"/>
    </location>
</feature>
<dbReference type="Proteomes" id="UP000825890">
    <property type="component" value="Unassembled WGS sequence"/>
</dbReference>
<keyword evidence="5" id="KW-0678">Repressor</keyword>
<evidence type="ECO:0000256" key="3">
    <source>
        <dbReference type="ARBA" id="ARBA00006922"/>
    </source>
</evidence>
<dbReference type="OrthoDB" id="2359117at2759"/>
<dbReference type="InterPro" id="IPR039198">
    <property type="entry name" value="Srl3/Whi5"/>
</dbReference>
<keyword evidence="6" id="KW-0805">Transcription regulation</keyword>
<evidence type="ECO:0000256" key="9">
    <source>
        <dbReference type="SAM" id="MobiDB-lite"/>
    </source>
</evidence>
<dbReference type="GO" id="GO:0005737">
    <property type="term" value="C:cytoplasm"/>
    <property type="evidence" value="ECO:0007669"/>
    <property type="project" value="UniProtKB-SubCell"/>
</dbReference>
<evidence type="ECO:0000256" key="7">
    <source>
        <dbReference type="ARBA" id="ARBA00023163"/>
    </source>
</evidence>
<evidence type="ECO:0000256" key="5">
    <source>
        <dbReference type="ARBA" id="ARBA00022491"/>
    </source>
</evidence>
<sequence length="469" mass="50723">METMTANFPHPPLAAVSPPTHLPQSQSQSPRAQKATRTVHPQPEHSPHHHAQHHHHPTLSAPASQESMVSVQSSYGSSVPHLQGSESNLSTQTDLTSPSSSVGLKHILTNVTPASHDATQHTTHDVYRPRNKTPENAQHSPTLTAEHALYSPMSITSPVATNGAKRTASGHVKNANSIHTSPYRVQFPERGSRRESVSSSGSKAGEIAATLKARLGYAMAKVQNGWEHKSLAEVEQLAAQRHRSRTSVSQIDQQRPGTSGLSNGASRLSMYDQYGRTMMDMTEAPPSKRTSGNYSQYQAQLQSQLQQHQQHFASQSTTPRLQPAPDIRPTSSQRGGAYSGPILHTLPQHVSNAMSPPRTPISATSPQRPPTIRTQTQTAEAEREALQALFQLGSPHTSVGPHIPRTGTATTNSSQSQMSPARQPDLTPRHATFVRSESASTSSSSGLDPTSSHALQESRTRLIEQLADQ</sequence>
<feature type="compositionally biased region" description="Low complexity" evidence="9">
    <location>
        <begin position="67"/>
        <end position="79"/>
    </location>
</feature>
<dbReference type="GO" id="GO:0000082">
    <property type="term" value="P:G1/S transition of mitotic cell cycle"/>
    <property type="evidence" value="ECO:0007669"/>
    <property type="project" value="InterPro"/>
</dbReference>
<dbReference type="AlphaFoldDB" id="A0A9P3F717"/>
<dbReference type="InterPro" id="IPR013734">
    <property type="entry name" value="TF_Nrm1/Whi5"/>
</dbReference>
<dbReference type="GO" id="GO:0033309">
    <property type="term" value="C:SBF transcription complex"/>
    <property type="evidence" value="ECO:0007669"/>
    <property type="project" value="TreeGrafter"/>
</dbReference>
<feature type="compositionally biased region" description="Low complexity" evidence="9">
    <location>
        <begin position="364"/>
        <end position="378"/>
    </location>
</feature>
<feature type="compositionally biased region" description="Low complexity" evidence="9">
    <location>
        <begin position="433"/>
        <end position="453"/>
    </location>
</feature>
<comment type="subcellular location">
    <subcellularLocation>
        <location evidence="2">Cytoplasm</location>
    </subcellularLocation>
    <subcellularLocation>
        <location evidence="1">Nucleus</location>
    </subcellularLocation>
</comment>
<dbReference type="RefSeq" id="XP_044651253.1">
    <property type="nucleotide sequence ID" value="XM_044795318.1"/>
</dbReference>
<protein>
    <submittedName>
        <fullName evidence="10">Uncharacterized protein</fullName>
    </submittedName>
</protein>
<feature type="compositionally biased region" description="Basic residues" evidence="9">
    <location>
        <begin position="47"/>
        <end position="57"/>
    </location>
</feature>
<accession>A0A9P3F717</accession>
<evidence type="ECO:0000313" key="11">
    <source>
        <dbReference type="Proteomes" id="UP000825890"/>
    </source>
</evidence>
<feature type="compositionally biased region" description="Polar residues" evidence="9">
    <location>
        <begin position="134"/>
        <end position="143"/>
    </location>
</feature>
<feature type="region of interest" description="Disordered" evidence="9">
    <location>
        <begin position="281"/>
        <end position="380"/>
    </location>
</feature>
<dbReference type="GO" id="GO:0003712">
    <property type="term" value="F:transcription coregulator activity"/>
    <property type="evidence" value="ECO:0007669"/>
    <property type="project" value="TreeGrafter"/>
</dbReference>
<keyword evidence="4" id="KW-0963">Cytoplasm</keyword>
<keyword evidence="11" id="KW-1185">Reference proteome</keyword>
<comment type="similarity">
    <text evidence="3">Belongs to the WHI5/NRM1 family.</text>
</comment>
<keyword evidence="8" id="KW-0539">Nucleus</keyword>
<evidence type="ECO:0000256" key="8">
    <source>
        <dbReference type="ARBA" id="ARBA00023242"/>
    </source>
</evidence>
<evidence type="ECO:0000256" key="6">
    <source>
        <dbReference type="ARBA" id="ARBA00023015"/>
    </source>
</evidence>
<feature type="compositionally biased region" description="Polar residues" evidence="9">
    <location>
        <begin position="84"/>
        <end position="102"/>
    </location>
</feature>
<feature type="compositionally biased region" description="Polar residues" evidence="9">
    <location>
        <begin position="22"/>
        <end position="31"/>
    </location>
</feature>
<gene>
    <name evidence="10" type="ORF">CKM354_000023300</name>
</gene>
<dbReference type="EMBL" id="BOLY01000001">
    <property type="protein sequence ID" value="GIZ36766.1"/>
    <property type="molecule type" value="Genomic_DNA"/>
</dbReference>
<feature type="region of interest" description="Disordered" evidence="9">
    <location>
        <begin position="243"/>
        <end position="267"/>
    </location>
</feature>
<dbReference type="GeneID" id="68285808"/>
<feature type="compositionally biased region" description="Polar residues" evidence="9">
    <location>
        <begin position="246"/>
        <end position="266"/>
    </location>
</feature>
<reference evidence="10 11" key="1">
    <citation type="submission" date="2021-01" db="EMBL/GenBank/DDBJ databases">
        <title>Cercospora kikuchii MAFF 305040 whole genome shotgun sequence.</title>
        <authorList>
            <person name="Kashiwa T."/>
            <person name="Suzuki T."/>
        </authorList>
    </citation>
    <scope>NUCLEOTIDE SEQUENCE [LARGE SCALE GENOMIC DNA]</scope>
    <source>
        <strain evidence="10 11">MAFF 305040</strain>
    </source>
</reference>
<keyword evidence="7" id="KW-0804">Transcription</keyword>
<feature type="region of interest" description="Disordered" evidence="9">
    <location>
        <begin position="394"/>
        <end position="469"/>
    </location>
</feature>
<feature type="compositionally biased region" description="Polar residues" evidence="9">
    <location>
        <begin position="407"/>
        <end position="420"/>
    </location>
</feature>
<dbReference type="PANTHER" id="PTHR28246:SF1">
    <property type="entry name" value="G1-SPECIFIC TRANSCRIPTIONAL REPRESSOR WHI5-RELATED"/>
    <property type="match status" value="1"/>
</dbReference>
<dbReference type="PANTHER" id="PTHR28246">
    <property type="entry name" value="G1-SPECIFIC TRANSCRIPTIONAL REPRESSOR WHI5-RELATED"/>
    <property type="match status" value="1"/>
</dbReference>
<feature type="compositionally biased region" description="Basic and acidic residues" evidence="9">
    <location>
        <begin position="118"/>
        <end position="128"/>
    </location>
</feature>
<evidence type="ECO:0000256" key="2">
    <source>
        <dbReference type="ARBA" id="ARBA00004496"/>
    </source>
</evidence>
<feature type="region of interest" description="Disordered" evidence="9">
    <location>
        <begin position="1"/>
        <end position="145"/>
    </location>
</feature>
<comment type="caution">
    <text evidence="10">The sequence shown here is derived from an EMBL/GenBank/DDBJ whole genome shotgun (WGS) entry which is preliminary data.</text>
</comment>